<comment type="caution">
    <text evidence="1">The sequence shown here is derived from an EMBL/GenBank/DDBJ whole genome shotgun (WGS) entry which is preliminary data.</text>
</comment>
<sequence length="247" mass="28460">MAEYSDWEFMLNGDPHELRQFTSQIGSRYFHVYGGIDHWNDCPNEDFRMTTLYCQDIDDINTAWQTGHELVGLFNGASHLFSKEFWKLSIHRLLHKEKEIHYIAPTNQAALLGPAPFDQETINMEFKNGKAASHKIALIHLATENKDAYFILKYFQMPGDWSTYYKLMEAIESFAKEKSVDLKTNKAVQKSFTNTANNFSLAGFDSRHGFKDLVKLNKTPVMTIEQGHAFVSQMAKTYLGSVYFKNT</sequence>
<protein>
    <submittedName>
        <fullName evidence="1">Uncharacterized protein</fullName>
    </submittedName>
</protein>
<keyword evidence="2" id="KW-1185">Reference proteome</keyword>
<gene>
    <name evidence="1" type="ORF">ABH309_05285</name>
</gene>
<evidence type="ECO:0000313" key="1">
    <source>
        <dbReference type="EMBL" id="MEO3953862.1"/>
    </source>
</evidence>
<evidence type="ECO:0000313" key="2">
    <source>
        <dbReference type="Proteomes" id="UP001438292"/>
    </source>
</evidence>
<dbReference type="EMBL" id="JBDQQU010000004">
    <property type="protein sequence ID" value="MEO3953862.1"/>
    <property type="molecule type" value="Genomic_DNA"/>
</dbReference>
<dbReference type="RefSeq" id="WP_346195462.1">
    <property type="nucleotide sequence ID" value="NZ_JBDJHV010000024.1"/>
</dbReference>
<proteinExistence type="predicted"/>
<reference evidence="1 2" key="1">
    <citation type="submission" date="2024-05" db="EMBL/GenBank/DDBJ databases">
        <authorList>
            <person name="De Oliveira J.P."/>
            <person name="Noriler S.A."/>
            <person name="De Oliveira A.G."/>
            <person name="Sipoli D.S."/>
        </authorList>
    </citation>
    <scope>NUCLEOTIDE SEQUENCE [LARGE SCALE GENOMIC DNA]</scope>
    <source>
        <strain evidence="1 2">LABIM186</strain>
    </source>
</reference>
<accession>A0ABV0H248</accession>
<organism evidence="1 2">
    <name type="scientific">Chromobacterium piscinae</name>
    <dbReference type="NCBI Taxonomy" id="686831"/>
    <lineage>
        <taxon>Bacteria</taxon>
        <taxon>Pseudomonadati</taxon>
        <taxon>Pseudomonadota</taxon>
        <taxon>Betaproteobacteria</taxon>
        <taxon>Neisseriales</taxon>
        <taxon>Chromobacteriaceae</taxon>
        <taxon>Chromobacterium</taxon>
    </lineage>
</organism>
<dbReference type="Proteomes" id="UP001438292">
    <property type="component" value="Unassembled WGS sequence"/>
</dbReference>
<name>A0ABV0H248_9NEIS</name>